<sequence length="301" mass="32211">MSYPPPPGTSNNSLPPRPPPPINNFTRFAPRQVASATPHHSAPPQHTYHAPPQQPDYSASYAAPAYGGYGMPAASTYSAPAPNVSAAPHIVNPFPLPGTGRKNADPRYADLDPELQAQIAQQQSIYDPSNAENLKARSMPKPAVEAAASAGTQAAAKVPTVVRHGGGQTWTDPTLLEWDPSHFRLFVGNLAGEVTDDSLLKAFSKYPSVKKARVVRDKRTTKSKGYGFVAFADGDEYFRAAREMQGKYIGSHPVLLKRSNTEIKPVIVGGNKTKGGRIDKNKNKKKGGKGKGAGPERKVLG</sequence>
<dbReference type="InterPro" id="IPR034215">
    <property type="entry name" value="RBM42_RRM"/>
</dbReference>
<feature type="region of interest" description="Disordered" evidence="3">
    <location>
        <begin position="1"/>
        <end position="56"/>
    </location>
</feature>
<dbReference type="Pfam" id="PF00076">
    <property type="entry name" value="RRM_1"/>
    <property type="match status" value="1"/>
</dbReference>
<dbReference type="OrthoDB" id="1749473at2759"/>
<keyword evidence="6" id="KW-1185">Reference proteome</keyword>
<feature type="region of interest" description="Disordered" evidence="3">
    <location>
        <begin position="267"/>
        <end position="301"/>
    </location>
</feature>
<dbReference type="InterPro" id="IPR000504">
    <property type="entry name" value="RRM_dom"/>
</dbReference>
<evidence type="ECO:0000313" key="5">
    <source>
        <dbReference type="EMBL" id="KAA8908944.1"/>
    </source>
</evidence>
<dbReference type="AlphaFoldDB" id="A0A5J5F0H6"/>
<evidence type="ECO:0000259" key="4">
    <source>
        <dbReference type="PROSITE" id="PS50102"/>
    </source>
</evidence>
<gene>
    <name evidence="5" type="ORF">FN846DRAFT_944135</name>
</gene>
<keyword evidence="1 2" id="KW-0694">RNA-binding</keyword>
<proteinExistence type="predicted"/>
<dbReference type="PANTHER" id="PTHR47640:SF11">
    <property type="entry name" value="RNA-BINDING PROTEIN 42"/>
    <property type="match status" value="1"/>
</dbReference>
<dbReference type="PANTHER" id="PTHR47640">
    <property type="entry name" value="TRNA SELENOCYSTEINE 1-ASSOCIATED PROTEIN 1-RELATED-RELATED"/>
    <property type="match status" value="1"/>
</dbReference>
<feature type="domain" description="RRM" evidence="4">
    <location>
        <begin position="183"/>
        <end position="261"/>
    </location>
</feature>
<dbReference type="CDD" id="cd12383">
    <property type="entry name" value="RRM_RBM42"/>
    <property type="match status" value="1"/>
</dbReference>
<protein>
    <recommendedName>
        <fullName evidence="4">RRM domain-containing protein</fullName>
    </recommendedName>
</protein>
<dbReference type="EMBL" id="VXIS01000063">
    <property type="protein sequence ID" value="KAA8908944.1"/>
    <property type="molecule type" value="Genomic_DNA"/>
</dbReference>
<evidence type="ECO:0000256" key="2">
    <source>
        <dbReference type="PROSITE-ProRule" id="PRU00176"/>
    </source>
</evidence>
<reference evidence="5 6" key="1">
    <citation type="submission" date="2019-09" db="EMBL/GenBank/DDBJ databases">
        <title>Draft genome of the ectomycorrhizal ascomycete Sphaerosporella brunnea.</title>
        <authorList>
            <consortium name="DOE Joint Genome Institute"/>
            <person name="Benucci G.M."/>
            <person name="Marozzi G."/>
            <person name="Antonielli L."/>
            <person name="Sanchez S."/>
            <person name="Marco P."/>
            <person name="Wang X."/>
            <person name="Falini L.B."/>
            <person name="Barry K."/>
            <person name="Haridas S."/>
            <person name="Lipzen A."/>
            <person name="Labutti K."/>
            <person name="Grigoriev I.V."/>
            <person name="Murat C."/>
            <person name="Martin F."/>
            <person name="Albertini E."/>
            <person name="Donnini D."/>
            <person name="Bonito G."/>
        </authorList>
    </citation>
    <scope>NUCLEOTIDE SEQUENCE [LARGE SCALE GENOMIC DNA]</scope>
    <source>
        <strain evidence="5 6">Sb_GMNB300</strain>
    </source>
</reference>
<comment type="caution">
    <text evidence="5">The sequence shown here is derived from an EMBL/GenBank/DDBJ whole genome shotgun (WGS) entry which is preliminary data.</text>
</comment>
<dbReference type="InterPro" id="IPR035979">
    <property type="entry name" value="RBD_domain_sf"/>
</dbReference>
<dbReference type="GO" id="GO:0003729">
    <property type="term" value="F:mRNA binding"/>
    <property type="evidence" value="ECO:0007669"/>
    <property type="project" value="InterPro"/>
</dbReference>
<dbReference type="Proteomes" id="UP000326924">
    <property type="component" value="Unassembled WGS sequence"/>
</dbReference>
<dbReference type="SMART" id="SM00360">
    <property type="entry name" value="RRM"/>
    <property type="match status" value="1"/>
</dbReference>
<dbReference type="SUPFAM" id="SSF54928">
    <property type="entry name" value="RNA-binding domain, RBD"/>
    <property type="match status" value="1"/>
</dbReference>
<dbReference type="InterPro" id="IPR050825">
    <property type="entry name" value="RBM42_RBP45_47-like"/>
</dbReference>
<dbReference type="PROSITE" id="PS50102">
    <property type="entry name" value="RRM"/>
    <property type="match status" value="1"/>
</dbReference>
<dbReference type="Gene3D" id="3.30.70.330">
    <property type="match status" value="1"/>
</dbReference>
<accession>A0A5J5F0H6</accession>
<dbReference type="InterPro" id="IPR012677">
    <property type="entry name" value="Nucleotide-bd_a/b_plait_sf"/>
</dbReference>
<dbReference type="InParanoid" id="A0A5J5F0H6"/>
<organism evidence="5 6">
    <name type="scientific">Sphaerosporella brunnea</name>
    <dbReference type="NCBI Taxonomy" id="1250544"/>
    <lineage>
        <taxon>Eukaryota</taxon>
        <taxon>Fungi</taxon>
        <taxon>Dikarya</taxon>
        <taxon>Ascomycota</taxon>
        <taxon>Pezizomycotina</taxon>
        <taxon>Pezizomycetes</taxon>
        <taxon>Pezizales</taxon>
        <taxon>Pyronemataceae</taxon>
        <taxon>Sphaerosporella</taxon>
    </lineage>
</organism>
<evidence type="ECO:0000256" key="3">
    <source>
        <dbReference type="SAM" id="MobiDB-lite"/>
    </source>
</evidence>
<evidence type="ECO:0000256" key="1">
    <source>
        <dbReference type="ARBA" id="ARBA00022884"/>
    </source>
</evidence>
<evidence type="ECO:0000313" key="6">
    <source>
        <dbReference type="Proteomes" id="UP000326924"/>
    </source>
</evidence>
<name>A0A5J5F0H6_9PEZI</name>